<keyword evidence="5 7" id="KW-1133">Transmembrane helix</keyword>
<dbReference type="Proteomes" id="UP000526501">
    <property type="component" value="Unassembled WGS sequence"/>
</dbReference>
<evidence type="ECO:0000256" key="7">
    <source>
        <dbReference type="HAMAP-Rule" id="MF_01147"/>
    </source>
</evidence>
<comment type="caution">
    <text evidence="8">The sequence shown here is derived from an EMBL/GenBank/DDBJ whole genome shotgun (WGS) entry which is preliminary data.</text>
</comment>
<feature type="transmembrane region" description="Helical" evidence="7">
    <location>
        <begin position="61"/>
        <end position="81"/>
    </location>
</feature>
<dbReference type="Pfam" id="PF01790">
    <property type="entry name" value="LGT"/>
    <property type="match status" value="1"/>
</dbReference>
<organism evidence="8 9">
    <name type="scientific">Pelagicoccus albus</name>
    <dbReference type="NCBI Taxonomy" id="415222"/>
    <lineage>
        <taxon>Bacteria</taxon>
        <taxon>Pseudomonadati</taxon>
        <taxon>Verrucomicrobiota</taxon>
        <taxon>Opitutia</taxon>
        <taxon>Puniceicoccales</taxon>
        <taxon>Pelagicoccaceae</taxon>
        <taxon>Pelagicoccus</taxon>
    </lineage>
</organism>
<keyword evidence="3 7" id="KW-0808">Transferase</keyword>
<evidence type="ECO:0000256" key="1">
    <source>
        <dbReference type="ARBA" id="ARBA00007150"/>
    </source>
</evidence>
<accession>A0A7X1E7H9</accession>
<dbReference type="GO" id="GO:0008961">
    <property type="term" value="F:phosphatidylglycerol-prolipoprotein diacylglyceryl transferase activity"/>
    <property type="evidence" value="ECO:0007669"/>
    <property type="project" value="UniProtKB-UniRule"/>
</dbReference>
<feature type="binding site" evidence="7">
    <location>
        <position position="144"/>
    </location>
    <ligand>
        <name>a 1,2-diacyl-sn-glycero-3-phospho-(1'-sn-glycerol)</name>
        <dbReference type="ChEBI" id="CHEBI:64716"/>
    </ligand>
</feature>
<dbReference type="EMBL" id="JACHVC010000006">
    <property type="protein sequence ID" value="MBC2605299.1"/>
    <property type="molecule type" value="Genomic_DNA"/>
</dbReference>
<evidence type="ECO:0000256" key="6">
    <source>
        <dbReference type="ARBA" id="ARBA00023136"/>
    </source>
</evidence>
<evidence type="ECO:0000313" key="9">
    <source>
        <dbReference type="Proteomes" id="UP000526501"/>
    </source>
</evidence>
<dbReference type="EC" id="2.5.1.145" evidence="7"/>
<dbReference type="NCBIfam" id="TIGR00544">
    <property type="entry name" value="lgt"/>
    <property type="match status" value="1"/>
</dbReference>
<name>A0A7X1E7H9_9BACT</name>
<comment type="subcellular location">
    <subcellularLocation>
        <location evidence="7">Cell membrane</location>
        <topology evidence="7">Multi-pass membrane protein</topology>
    </subcellularLocation>
</comment>
<evidence type="ECO:0000256" key="4">
    <source>
        <dbReference type="ARBA" id="ARBA00022692"/>
    </source>
</evidence>
<dbReference type="HAMAP" id="MF_01147">
    <property type="entry name" value="Lgt"/>
    <property type="match status" value="1"/>
</dbReference>
<feature type="transmembrane region" description="Helical" evidence="7">
    <location>
        <begin position="26"/>
        <end position="46"/>
    </location>
</feature>
<keyword evidence="2 7" id="KW-1003">Cell membrane</keyword>
<proteinExistence type="inferred from homology"/>
<dbReference type="InterPro" id="IPR001640">
    <property type="entry name" value="Lgt"/>
</dbReference>
<dbReference type="UniPathway" id="UPA00664"/>
<comment type="catalytic activity">
    <reaction evidence="7">
        <text>L-cysteinyl-[prolipoprotein] + a 1,2-diacyl-sn-glycero-3-phospho-(1'-sn-glycerol) = an S-1,2-diacyl-sn-glyceryl-L-cysteinyl-[prolipoprotein] + sn-glycerol 1-phosphate + H(+)</text>
        <dbReference type="Rhea" id="RHEA:56712"/>
        <dbReference type="Rhea" id="RHEA-COMP:14679"/>
        <dbReference type="Rhea" id="RHEA-COMP:14680"/>
        <dbReference type="ChEBI" id="CHEBI:15378"/>
        <dbReference type="ChEBI" id="CHEBI:29950"/>
        <dbReference type="ChEBI" id="CHEBI:57685"/>
        <dbReference type="ChEBI" id="CHEBI:64716"/>
        <dbReference type="ChEBI" id="CHEBI:140658"/>
        <dbReference type="EC" id="2.5.1.145"/>
    </reaction>
</comment>
<keyword evidence="9" id="KW-1185">Reference proteome</keyword>
<evidence type="ECO:0000256" key="3">
    <source>
        <dbReference type="ARBA" id="ARBA00022679"/>
    </source>
</evidence>
<feature type="transmembrane region" description="Helical" evidence="7">
    <location>
        <begin position="245"/>
        <end position="262"/>
    </location>
</feature>
<comment type="similarity">
    <text evidence="1 7">Belongs to the Lgt family.</text>
</comment>
<dbReference type="RefSeq" id="WP_185659183.1">
    <property type="nucleotide sequence ID" value="NZ_CAWPOO010000006.1"/>
</dbReference>
<comment type="function">
    <text evidence="7">Catalyzes the transfer of the diacylglyceryl group from phosphatidylglycerol to the sulfhydryl group of the N-terminal cysteine of a prolipoprotein, the first step in the formation of mature lipoproteins.</text>
</comment>
<evidence type="ECO:0000256" key="5">
    <source>
        <dbReference type="ARBA" id="ARBA00022989"/>
    </source>
</evidence>
<reference evidence="8 9" key="1">
    <citation type="submission" date="2020-07" db="EMBL/GenBank/DDBJ databases">
        <authorList>
            <person name="Feng X."/>
        </authorList>
    </citation>
    <scope>NUCLEOTIDE SEQUENCE [LARGE SCALE GENOMIC DNA]</scope>
    <source>
        <strain evidence="8 9">JCM23202</strain>
    </source>
</reference>
<dbReference type="PANTHER" id="PTHR30589:SF0">
    <property type="entry name" value="PHOSPHATIDYLGLYCEROL--PROLIPOPROTEIN DIACYLGLYCERYL TRANSFERASE"/>
    <property type="match status" value="1"/>
</dbReference>
<dbReference type="GO" id="GO:0005886">
    <property type="term" value="C:plasma membrane"/>
    <property type="evidence" value="ECO:0007669"/>
    <property type="project" value="UniProtKB-SubCell"/>
</dbReference>
<sequence length="268" mass="29719">MPFSQIWTHDLDPFILRFTETFGIRWYGLAYVAGFMVGAWLLHIYYKKGLSPLDTNQQSDLFLAIIGGVIVGGRLGYFIFYSPDTLLEDPLAFFQFSQGGMASHGGFIGVILAGWLMARRFKVSFFRIGDLLATLAPPGLLFGRLANFQNGELWGKPTDGSWGVIFPGAGNVPRHPSQLYEAGLEGLLMLVYTQIRIWTSPVLKNYPGQIGGEFLLVYSIVRVIGEQFREPDFGIDPIMGLNRGAILSLAMALAGIAIILYARRKKTV</sequence>
<protein>
    <recommendedName>
        <fullName evidence="7">Phosphatidylglycerol--prolipoprotein diacylglyceryl transferase</fullName>
        <ecNumber evidence="7">2.5.1.145</ecNumber>
    </recommendedName>
</protein>
<feature type="transmembrane region" description="Helical" evidence="7">
    <location>
        <begin position="101"/>
        <end position="118"/>
    </location>
</feature>
<keyword evidence="6 7" id="KW-0472">Membrane</keyword>
<keyword evidence="4 7" id="KW-0812">Transmembrane</keyword>
<gene>
    <name evidence="7" type="primary">lgt</name>
    <name evidence="8" type="ORF">H5P27_04500</name>
</gene>
<keyword evidence="8" id="KW-0449">Lipoprotein</keyword>
<dbReference type="PANTHER" id="PTHR30589">
    <property type="entry name" value="PROLIPOPROTEIN DIACYLGLYCERYL TRANSFERASE"/>
    <property type="match status" value="1"/>
</dbReference>
<dbReference type="GO" id="GO:0042158">
    <property type="term" value="P:lipoprotein biosynthetic process"/>
    <property type="evidence" value="ECO:0007669"/>
    <property type="project" value="UniProtKB-UniRule"/>
</dbReference>
<evidence type="ECO:0000313" key="8">
    <source>
        <dbReference type="EMBL" id="MBC2605299.1"/>
    </source>
</evidence>
<dbReference type="AlphaFoldDB" id="A0A7X1E7H9"/>
<evidence type="ECO:0000256" key="2">
    <source>
        <dbReference type="ARBA" id="ARBA00022475"/>
    </source>
</evidence>
<feature type="transmembrane region" description="Helical" evidence="7">
    <location>
        <begin position="206"/>
        <end position="225"/>
    </location>
</feature>
<comment type="pathway">
    <text evidence="7">Protein modification; lipoprotein biosynthesis (diacylglyceryl transfer).</text>
</comment>